<protein>
    <submittedName>
        <fullName evidence="2">Uncharacterized protein</fullName>
    </submittedName>
</protein>
<keyword evidence="1" id="KW-0175">Coiled coil</keyword>
<organism evidence="2 3">
    <name type="scientific">Dactylonectria macrodidyma</name>
    <dbReference type="NCBI Taxonomy" id="307937"/>
    <lineage>
        <taxon>Eukaryota</taxon>
        <taxon>Fungi</taxon>
        <taxon>Dikarya</taxon>
        <taxon>Ascomycota</taxon>
        <taxon>Pezizomycotina</taxon>
        <taxon>Sordariomycetes</taxon>
        <taxon>Hypocreomycetidae</taxon>
        <taxon>Hypocreales</taxon>
        <taxon>Nectriaceae</taxon>
        <taxon>Dactylonectria</taxon>
    </lineage>
</organism>
<reference evidence="2" key="1">
    <citation type="journal article" date="2021" name="Nat. Commun.">
        <title>Genetic determinants of endophytism in the Arabidopsis root mycobiome.</title>
        <authorList>
            <person name="Mesny F."/>
            <person name="Miyauchi S."/>
            <person name="Thiergart T."/>
            <person name="Pickel B."/>
            <person name="Atanasova L."/>
            <person name="Karlsson M."/>
            <person name="Huettel B."/>
            <person name="Barry K.W."/>
            <person name="Haridas S."/>
            <person name="Chen C."/>
            <person name="Bauer D."/>
            <person name="Andreopoulos W."/>
            <person name="Pangilinan J."/>
            <person name="LaButti K."/>
            <person name="Riley R."/>
            <person name="Lipzen A."/>
            <person name="Clum A."/>
            <person name="Drula E."/>
            <person name="Henrissat B."/>
            <person name="Kohler A."/>
            <person name="Grigoriev I.V."/>
            <person name="Martin F.M."/>
            <person name="Hacquard S."/>
        </authorList>
    </citation>
    <scope>NUCLEOTIDE SEQUENCE</scope>
    <source>
        <strain evidence="2">MPI-CAGE-AT-0147</strain>
    </source>
</reference>
<evidence type="ECO:0000313" key="3">
    <source>
        <dbReference type="Proteomes" id="UP000738349"/>
    </source>
</evidence>
<dbReference type="AlphaFoldDB" id="A0A9P9IIB7"/>
<dbReference type="Proteomes" id="UP000738349">
    <property type="component" value="Unassembled WGS sequence"/>
</dbReference>
<accession>A0A9P9IIB7</accession>
<proteinExistence type="predicted"/>
<comment type="caution">
    <text evidence="2">The sequence shown here is derived from an EMBL/GenBank/DDBJ whole genome shotgun (WGS) entry which is preliminary data.</text>
</comment>
<gene>
    <name evidence="2" type="ORF">EDB81DRAFT_230996</name>
</gene>
<dbReference type="EMBL" id="JAGMUV010000024">
    <property type="protein sequence ID" value="KAH7121636.1"/>
    <property type="molecule type" value="Genomic_DNA"/>
</dbReference>
<evidence type="ECO:0000256" key="1">
    <source>
        <dbReference type="SAM" id="Coils"/>
    </source>
</evidence>
<keyword evidence="3" id="KW-1185">Reference proteome</keyword>
<dbReference type="OrthoDB" id="5242511at2759"/>
<feature type="coiled-coil region" evidence="1">
    <location>
        <begin position="109"/>
        <end position="136"/>
    </location>
</feature>
<evidence type="ECO:0000313" key="2">
    <source>
        <dbReference type="EMBL" id="KAH7121636.1"/>
    </source>
</evidence>
<name>A0A9P9IIB7_9HYPO</name>
<sequence>MDLDTEVEEMQQELSSLKTRLKAFEAASKAKIDADHRTMLAALQKSVDAVESTALYLNTGTSSIAGYLEYKTSLNKRTATKALVQKHLTDMDSKFTVLQTAASSGLERVETIKKACDEMDCELEAIRAKLEALTTRTWSALTVAKKTLVDKQKQAAEAKVSLTSTQSELSALETKMTEEKDTRDVMRVARVASWGLGLLFPPMLLVAGGLEGAAIGLREDRRKLQTQIDAASTRHSSLASEVSTIERQTAALDKVVTEARSLWRRSDTIDTDSQAMKTLICERLDEYQTMKTSTDGFRAWSRDLQTKTGTAQLLGSSSEVMLRRTTTQIVDKLLETEQGDAKAICAKLKKLELRS</sequence>